<reference evidence="2 3" key="1">
    <citation type="journal article" date="2015" name="Sci. Rep.">
        <title>The power of single molecule real-time sequencing technology in the de novo assembly of a eukaryotic genome.</title>
        <authorList>
            <person name="Sakai H."/>
            <person name="Naito K."/>
            <person name="Ogiso-Tanaka E."/>
            <person name="Takahashi Y."/>
            <person name="Iseki K."/>
            <person name="Muto C."/>
            <person name="Satou K."/>
            <person name="Teruya K."/>
            <person name="Shiroma A."/>
            <person name="Shimoji M."/>
            <person name="Hirano T."/>
            <person name="Itoh T."/>
            <person name="Kaga A."/>
            <person name="Tomooka N."/>
        </authorList>
    </citation>
    <scope>NUCLEOTIDE SEQUENCE [LARGE SCALE GENOMIC DNA]</scope>
    <source>
        <strain evidence="3">cv. Shumari</strain>
    </source>
</reference>
<name>A0A0S3S4U5_PHAAN</name>
<organism evidence="2 3">
    <name type="scientific">Vigna angularis var. angularis</name>
    <dbReference type="NCBI Taxonomy" id="157739"/>
    <lineage>
        <taxon>Eukaryota</taxon>
        <taxon>Viridiplantae</taxon>
        <taxon>Streptophyta</taxon>
        <taxon>Embryophyta</taxon>
        <taxon>Tracheophyta</taxon>
        <taxon>Spermatophyta</taxon>
        <taxon>Magnoliopsida</taxon>
        <taxon>eudicotyledons</taxon>
        <taxon>Gunneridae</taxon>
        <taxon>Pentapetalae</taxon>
        <taxon>rosids</taxon>
        <taxon>fabids</taxon>
        <taxon>Fabales</taxon>
        <taxon>Fabaceae</taxon>
        <taxon>Papilionoideae</taxon>
        <taxon>50 kb inversion clade</taxon>
        <taxon>NPAAA clade</taxon>
        <taxon>indigoferoid/millettioid clade</taxon>
        <taxon>Phaseoleae</taxon>
        <taxon>Vigna</taxon>
    </lineage>
</organism>
<dbReference type="AlphaFoldDB" id="A0A0S3S4U5"/>
<sequence length="134" mass="15806">MAEKKKRRSFCRKAIHATLDSLPYEQVIPLPPFSPFLISLLFHATAFCKEMMNKNGKDENDYHVLSHSLVFGRIIEEAQLLFYNSLMIEEKVAETDEREKEEREKEEREKEEREKEERETISIGTSPFIDHSSQ</sequence>
<protein>
    <submittedName>
        <fullName evidence="2">Uncharacterized protein</fullName>
    </submittedName>
</protein>
<evidence type="ECO:0000313" key="3">
    <source>
        <dbReference type="Proteomes" id="UP000291084"/>
    </source>
</evidence>
<feature type="compositionally biased region" description="Basic and acidic residues" evidence="1">
    <location>
        <begin position="93"/>
        <end position="120"/>
    </location>
</feature>
<evidence type="ECO:0000313" key="2">
    <source>
        <dbReference type="EMBL" id="BAT87825.1"/>
    </source>
</evidence>
<dbReference type="EMBL" id="AP015038">
    <property type="protein sequence ID" value="BAT87825.1"/>
    <property type="molecule type" value="Genomic_DNA"/>
</dbReference>
<accession>A0A0S3S4U5</accession>
<feature type="region of interest" description="Disordered" evidence="1">
    <location>
        <begin position="93"/>
        <end position="134"/>
    </location>
</feature>
<proteinExistence type="predicted"/>
<gene>
    <name evidence="2" type="primary">Vigan.05G123700</name>
    <name evidence="2" type="ORF">VIGAN_05123700</name>
</gene>
<keyword evidence="3" id="KW-1185">Reference proteome</keyword>
<dbReference type="Proteomes" id="UP000291084">
    <property type="component" value="Chromosome 5"/>
</dbReference>
<evidence type="ECO:0000256" key="1">
    <source>
        <dbReference type="SAM" id="MobiDB-lite"/>
    </source>
</evidence>